<reference evidence="4" key="2">
    <citation type="submission" date="2025-09" db="UniProtKB">
        <authorList>
            <consortium name="Ensembl"/>
        </authorList>
    </citation>
    <scope>IDENTIFICATION</scope>
</reference>
<dbReference type="OMA" id="PRICENK"/>
<dbReference type="InterPro" id="IPR018378">
    <property type="entry name" value="C-type_lectin_CS"/>
</dbReference>
<keyword evidence="2" id="KW-1015">Disulfide bond</keyword>
<evidence type="ECO:0000259" key="3">
    <source>
        <dbReference type="PROSITE" id="PS50041"/>
    </source>
</evidence>
<sequence length="218" mass="25521">MEDRENCAGTFDRGYDKLISQEDMRADEDPLESTHEEQQGMINEKFNQNVFMYICNQQDTVFPISTEEGCRHCLPGWTFMNSMCYYFPLSETLARRPWQEARQFCLNQGGDLAIVDTREKHLALSELIHNYQKPSRPISQSGFWIGLRDVEEEGTWKWLDGTRLTEGYWNDGEPNNQGVEDCAATYPREDPFKAWNDAPCNHDLKWICEMTPRAPKWM</sequence>
<dbReference type="InterPro" id="IPR050111">
    <property type="entry name" value="C-type_lectin/snaclec_domain"/>
</dbReference>
<dbReference type="Gene3D" id="3.10.100.10">
    <property type="entry name" value="Mannose-Binding Protein A, subunit A"/>
    <property type="match status" value="1"/>
</dbReference>
<dbReference type="STRING" id="94237.ENSMMOP00000001385"/>
<keyword evidence="5" id="KW-1185">Reference proteome</keyword>
<dbReference type="AlphaFoldDB" id="A0A3Q4ABR3"/>
<dbReference type="SUPFAM" id="SSF56436">
    <property type="entry name" value="C-type lectin-like"/>
    <property type="match status" value="1"/>
</dbReference>
<dbReference type="PROSITE" id="PS00615">
    <property type="entry name" value="C_TYPE_LECTIN_1"/>
    <property type="match status" value="1"/>
</dbReference>
<dbReference type="InterPro" id="IPR016186">
    <property type="entry name" value="C-type_lectin-like/link_sf"/>
</dbReference>
<feature type="domain" description="C-type lectin" evidence="3">
    <location>
        <begin position="80"/>
        <end position="209"/>
    </location>
</feature>
<dbReference type="Pfam" id="PF00059">
    <property type="entry name" value="Lectin_C"/>
    <property type="match status" value="1"/>
</dbReference>
<proteinExistence type="predicted"/>
<dbReference type="PROSITE" id="PS50041">
    <property type="entry name" value="C_TYPE_LECTIN_2"/>
    <property type="match status" value="1"/>
</dbReference>
<dbReference type="Proteomes" id="UP000261620">
    <property type="component" value="Unplaced"/>
</dbReference>
<dbReference type="Ensembl" id="ENSMMOT00000001413.1">
    <property type="protein sequence ID" value="ENSMMOP00000001385.1"/>
    <property type="gene ID" value="ENSMMOG00000001164.1"/>
</dbReference>
<dbReference type="GO" id="GO:0030246">
    <property type="term" value="F:carbohydrate binding"/>
    <property type="evidence" value="ECO:0007669"/>
    <property type="project" value="UniProtKB-KW"/>
</dbReference>
<reference evidence="4" key="1">
    <citation type="submission" date="2025-08" db="UniProtKB">
        <authorList>
            <consortium name="Ensembl"/>
        </authorList>
    </citation>
    <scope>IDENTIFICATION</scope>
</reference>
<dbReference type="PANTHER" id="PTHR22803">
    <property type="entry name" value="MANNOSE, PHOSPHOLIPASE, LECTIN RECEPTOR RELATED"/>
    <property type="match status" value="1"/>
</dbReference>
<name>A0A3Q4ABR3_MOLML</name>
<dbReference type="SMART" id="SM00034">
    <property type="entry name" value="CLECT"/>
    <property type="match status" value="1"/>
</dbReference>
<dbReference type="CDD" id="cd03590">
    <property type="entry name" value="CLECT_DC-SIGN_like"/>
    <property type="match status" value="1"/>
</dbReference>
<evidence type="ECO:0000313" key="4">
    <source>
        <dbReference type="Ensembl" id="ENSMMOP00000001385.1"/>
    </source>
</evidence>
<evidence type="ECO:0000256" key="1">
    <source>
        <dbReference type="ARBA" id="ARBA00022734"/>
    </source>
</evidence>
<dbReference type="InterPro" id="IPR016187">
    <property type="entry name" value="CTDL_fold"/>
</dbReference>
<evidence type="ECO:0000256" key="2">
    <source>
        <dbReference type="ARBA" id="ARBA00023157"/>
    </source>
</evidence>
<evidence type="ECO:0000313" key="5">
    <source>
        <dbReference type="Proteomes" id="UP000261620"/>
    </source>
</evidence>
<dbReference type="InterPro" id="IPR033989">
    <property type="entry name" value="CD209-like_CTLD"/>
</dbReference>
<organism evidence="4 5">
    <name type="scientific">Mola mola</name>
    <name type="common">Ocean sunfish</name>
    <name type="synonym">Tetraodon mola</name>
    <dbReference type="NCBI Taxonomy" id="94237"/>
    <lineage>
        <taxon>Eukaryota</taxon>
        <taxon>Metazoa</taxon>
        <taxon>Chordata</taxon>
        <taxon>Craniata</taxon>
        <taxon>Vertebrata</taxon>
        <taxon>Euteleostomi</taxon>
        <taxon>Actinopterygii</taxon>
        <taxon>Neopterygii</taxon>
        <taxon>Teleostei</taxon>
        <taxon>Neoteleostei</taxon>
        <taxon>Acanthomorphata</taxon>
        <taxon>Eupercaria</taxon>
        <taxon>Tetraodontiformes</taxon>
        <taxon>Molidae</taxon>
        <taxon>Mola</taxon>
    </lineage>
</organism>
<protein>
    <recommendedName>
        <fullName evidence="3">C-type lectin domain-containing protein</fullName>
    </recommendedName>
</protein>
<accession>A0A3Q4ABR3</accession>
<dbReference type="InterPro" id="IPR001304">
    <property type="entry name" value="C-type_lectin-like"/>
</dbReference>
<keyword evidence="1" id="KW-0430">Lectin</keyword>